<dbReference type="STRING" id="102285.A0A0R3T436"/>
<organism evidence="8">
    <name type="scientific">Rodentolepis nana</name>
    <name type="common">Dwarf tapeworm</name>
    <name type="synonym">Hymenolepis nana</name>
    <dbReference type="NCBI Taxonomy" id="102285"/>
    <lineage>
        <taxon>Eukaryota</taxon>
        <taxon>Metazoa</taxon>
        <taxon>Spiralia</taxon>
        <taxon>Lophotrochozoa</taxon>
        <taxon>Platyhelminthes</taxon>
        <taxon>Cestoda</taxon>
        <taxon>Eucestoda</taxon>
        <taxon>Cyclophyllidea</taxon>
        <taxon>Hymenolepididae</taxon>
        <taxon>Rodentolepis</taxon>
    </lineage>
</organism>
<evidence type="ECO:0000313" key="8">
    <source>
        <dbReference type="WBParaSite" id="HNAJ_0000181301-mRNA-1"/>
    </source>
</evidence>
<evidence type="ECO:0000313" key="6">
    <source>
        <dbReference type="EMBL" id="VDN97671.1"/>
    </source>
</evidence>
<evidence type="ECO:0000256" key="3">
    <source>
        <dbReference type="ARBA" id="ARBA00022884"/>
    </source>
</evidence>
<dbReference type="PANTHER" id="PTHR20957:SF0">
    <property type="entry name" value="RNA-BINDING PROTEIN 48"/>
    <property type="match status" value="1"/>
</dbReference>
<keyword evidence="2" id="KW-0747">Spliceosome</keyword>
<sequence>MTEELKPLPHHRKVGPCLTRPPYRNGKRNKAVKVFTIADESMYLLIFGVPSIDLSNLLTEKIQQISPVQSIRKIDYPDPEAFTDTYLLKFATINFARNVKRRLDDTSFYGGILHIAYAPEYESVSECRNKMHTYRQINDTIAKKAAIEKHREITDYNRRSEESLLIPDVQPPSKFISTPSSSLATGLNVETTALSNPYSTPLPIPLSSQSNAQQIGDANKTQHSHR</sequence>
<gene>
    <name evidence="6" type="ORF">HNAJ_LOCUS1812</name>
</gene>
<dbReference type="PANTHER" id="PTHR20957">
    <property type="entry name" value="RNA-BINDING PROTEIN 48"/>
    <property type="match status" value="1"/>
</dbReference>
<dbReference type="AlphaFoldDB" id="A0A0R3T436"/>
<keyword evidence="7" id="KW-1185">Reference proteome</keyword>
<dbReference type="InterPro" id="IPR039599">
    <property type="entry name" value="RBM48"/>
</dbReference>
<dbReference type="GO" id="GO:0003723">
    <property type="term" value="F:RNA binding"/>
    <property type="evidence" value="ECO:0007669"/>
    <property type="project" value="UniProtKB-KW"/>
</dbReference>
<evidence type="ECO:0000256" key="5">
    <source>
        <dbReference type="SAM" id="MobiDB-lite"/>
    </source>
</evidence>
<evidence type="ECO:0000256" key="4">
    <source>
        <dbReference type="ARBA" id="ARBA00023187"/>
    </source>
</evidence>
<dbReference type="OrthoDB" id="78358at2759"/>
<name>A0A0R3T436_RODNA</name>
<evidence type="ECO:0000256" key="2">
    <source>
        <dbReference type="ARBA" id="ARBA00022728"/>
    </source>
</evidence>
<keyword evidence="3" id="KW-0694">RNA-binding</keyword>
<dbReference type="Proteomes" id="UP000278807">
    <property type="component" value="Unassembled WGS sequence"/>
</dbReference>
<dbReference type="EMBL" id="UZAE01000771">
    <property type="protein sequence ID" value="VDN97671.1"/>
    <property type="molecule type" value="Genomic_DNA"/>
</dbReference>
<keyword evidence="1" id="KW-0507">mRNA processing</keyword>
<dbReference type="GO" id="GO:0008380">
    <property type="term" value="P:RNA splicing"/>
    <property type="evidence" value="ECO:0007669"/>
    <property type="project" value="UniProtKB-KW"/>
</dbReference>
<protein>
    <submittedName>
        <fullName evidence="8">RNA-binding protein 48</fullName>
    </submittedName>
</protein>
<evidence type="ECO:0000256" key="1">
    <source>
        <dbReference type="ARBA" id="ARBA00022664"/>
    </source>
</evidence>
<dbReference type="InterPro" id="IPR034264">
    <property type="entry name" value="RBM48_RRM"/>
</dbReference>
<dbReference type="WBParaSite" id="HNAJ_0000181301-mRNA-1">
    <property type="protein sequence ID" value="HNAJ_0000181301-mRNA-1"/>
    <property type="gene ID" value="HNAJ_0000181301"/>
</dbReference>
<dbReference type="CDD" id="cd12442">
    <property type="entry name" value="RRM_RBM48"/>
    <property type="match status" value="1"/>
</dbReference>
<reference evidence="8" key="1">
    <citation type="submission" date="2017-02" db="UniProtKB">
        <authorList>
            <consortium name="WormBaseParasite"/>
        </authorList>
    </citation>
    <scope>IDENTIFICATION</scope>
</reference>
<dbReference type="GO" id="GO:0005654">
    <property type="term" value="C:nucleoplasm"/>
    <property type="evidence" value="ECO:0007669"/>
    <property type="project" value="TreeGrafter"/>
</dbReference>
<feature type="compositionally biased region" description="Polar residues" evidence="5">
    <location>
        <begin position="206"/>
        <end position="226"/>
    </location>
</feature>
<proteinExistence type="predicted"/>
<reference evidence="6 7" key="2">
    <citation type="submission" date="2018-11" db="EMBL/GenBank/DDBJ databases">
        <authorList>
            <consortium name="Pathogen Informatics"/>
        </authorList>
    </citation>
    <scope>NUCLEOTIDE SEQUENCE [LARGE SCALE GENOMIC DNA]</scope>
</reference>
<keyword evidence="4" id="KW-0508">mRNA splicing</keyword>
<dbReference type="GO" id="GO:0006397">
    <property type="term" value="P:mRNA processing"/>
    <property type="evidence" value="ECO:0007669"/>
    <property type="project" value="UniProtKB-KW"/>
</dbReference>
<dbReference type="GO" id="GO:0005681">
    <property type="term" value="C:spliceosomal complex"/>
    <property type="evidence" value="ECO:0007669"/>
    <property type="project" value="UniProtKB-KW"/>
</dbReference>
<accession>A0A0R3T436</accession>
<evidence type="ECO:0000313" key="7">
    <source>
        <dbReference type="Proteomes" id="UP000278807"/>
    </source>
</evidence>
<feature type="region of interest" description="Disordered" evidence="5">
    <location>
        <begin position="200"/>
        <end position="226"/>
    </location>
</feature>